<dbReference type="AlphaFoldDB" id="A0A672IYD1"/>
<dbReference type="Ensembl" id="ENSSFAT00005047673.1">
    <property type="protein sequence ID" value="ENSSFAP00005046094.1"/>
    <property type="gene ID" value="ENSSFAG00005022514.1"/>
</dbReference>
<protein>
    <submittedName>
        <fullName evidence="1">Uncharacterized protein</fullName>
    </submittedName>
</protein>
<reference evidence="1" key="2">
    <citation type="submission" date="2025-08" db="UniProtKB">
        <authorList>
            <consortium name="Ensembl"/>
        </authorList>
    </citation>
    <scope>IDENTIFICATION</scope>
</reference>
<accession>A0A672IYD1</accession>
<keyword evidence="2" id="KW-1185">Reference proteome</keyword>
<sequence length="167" mass="17246">MVPGAVVDLRLGGLNLDGPGAHVQQQVQPSVQQLHREEVHLVVLEAFGVPSVLRLPVGEEDEPVGLGGAEIEGDGAHALGVPLGQSQEGVRGLEVDGIQGGDVFALEDHVALKLHLGVDDASEAGQLQTDVVVFVHHLGKSITGRGFITGACVSVQSGTAEHKTSPK</sequence>
<dbReference type="OMA" id="FHGKEVY"/>
<organism evidence="1 2">
    <name type="scientific">Salarias fasciatus</name>
    <name type="common">Jewelled blenny</name>
    <name type="synonym">Blennius fasciatus</name>
    <dbReference type="NCBI Taxonomy" id="181472"/>
    <lineage>
        <taxon>Eukaryota</taxon>
        <taxon>Metazoa</taxon>
        <taxon>Chordata</taxon>
        <taxon>Craniata</taxon>
        <taxon>Vertebrata</taxon>
        <taxon>Euteleostomi</taxon>
        <taxon>Actinopterygii</taxon>
        <taxon>Neopterygii</taxon>
        <taxon>Teleostei</taxon>
        <taxon>Neoteleostei</taxon>
        <taxon>Acanthomorphata</taxon>
        <taxon>Ovalentaria</taxon>
        <taxon>Blenniimorphae</taxon>
        <taxon>Blenniiformes</taxon>
        <taxon>Blennioidei</taxon>
        <taxon>Blenniidae</taxon>
        <taxon>Salariinae</taxon>
        <taxon>Salarias</taxon>
    </lineage>
</organism>
<dbReference type="Proteomes" id="UP000472267">
    <property type="component" value="Chromosome 15"/>
</dbReference>
<evidence type="ECO:0000313" key="2">
    <source>
        <dbReference type="Proteomes" id="UP000472267"/>
    </source>
</evidence>
<proteinExistence type="predicted"/>
<name>A0A672IYD1_SALFA</name>
<dbReference type="InParanoid" id="A0A672IYD1"/>
<reference evidence="1" key="1">
    <citation type="submission" date="2019-06" db="EMBL/GenBank/DDBJ databases">
        <authorList>
            <consortium name="Wellcome Sanger Institute Data Sharing"/>
        </authorList>
    </citation>
    <scope>NUCLEOTIDE SEQUENCE [LARGE SCALE GENOMIC DNA]</scope>
</reference>
<reference evidence="1" key="3">
    <citation type="submission" date="2025-09" db="UniProtKB">
        <authorList>
            <consortium name="Ensembl"/>
        </authorList>
    </citation>
    <scope>IDENTIFICATION</scope>
</reference>
<evidence type="ECO:0000313" key="1">
    <source>
        <dbReference type="Ensembl" id="ENSSFAP00005046094.1"/>
    </source>
</evidence>